<reference evidence="4" key="1">
    <citation type="journal article" date="2019" name="Int. J. Syst. Evol. Microbiol.">
        <title>The Global Catalogue of Microorganisms (GCM) 10K type strain sequencing project: providing services to taxonomists for standard genome sequencing and annotation.</title>
        <authorList>
            <consortium name="The Broad Institute Genomics Platform"/>
            <consortium name="The Broad Institute Genome Sequencing Center for Infectious Disease"/>
            <person name="Wu L."/>
            <person name="Ma J."/>
        </authorList>
    </citation>
    <scope>NUCLEOTIDE SEQUENCE [LARGE SCALE GENOMIC DNA]</scope>
    <source>
        <strain evidence="4">CGMCC 4.7106</strain>
    </source>
</reference>
<proteinExistence type="inferred from homology"/>
<comment type="function">
    <text evidence="2">Functions as a ribosomal silencing factor. Interacts with ribosomal protein uL14 (rplN), blocking formation of intersubunit bridge B8. Prevents association of the 30S and 50S ribosomal subunits and the formation of functional ribosomes, thus repressing translation.</text>
</comment>
<evidence type="ECO:0000256" key="2">
    <source>
        <dbReference type="HAMAP-Rule" id="MF_01477"/>
    </source>
</evidence>
<dbReference type="Gene3D" id="3.30.460.10">
    <property type="entry name" value="Beta Polymerase, domain 2"/>
    <property type="match status" value="1"/>
</dbReference>
<dbReference type="RefSeq" id="WP_386819187.1">
    <property type="nucleotide sequence ID" value="NZ_JBHUIT010000003.1"/>
</dbReference>
<keyword evidence="2" id="KW-0963">Cytoplasm</keyword>
<evidence type="ECO:0000313" key="3">
    <source>
        <dbReference type="EMBL" id="MFD2256183.1"/>
    </source>
</evidence>
<dbReference type="PANTHER" id="PTHR21043">
    <property type="entry name" value="IOJAP SUPERFAMILY ORTHOLOG"/>
    <property type="match status" value="1"/>
</dbReference>
<accession>A0ABW5D537</accession>
<gene>
    <name evidence="2 3" type="primary">rsfS</name>
    <name evidence="3" type="ORF">ACFSSA_05820</name>
</gene>
<dbReference type="SUPFAM" id="SSF81301">
    <property type="entry name" value="Nucleotidyltransferase"/>
    <property type="match status" value="1"/>
</dbReference>
<dbReference type="PANTHER" id="PTHR21043:SF0">
    <property type="entry name" value="MITOCHONDRIAL ASSEMBLY OF RIBOSOMAL LARGE SUBUNIT PROTEIN 1"/>
    <property type="match status" value="1"/>
</dbReference>
<protein>
    <recommendedName>
        <fullName evidence="2">Ribosomal silencing factor RsfS</fullName>
    </recommendedName>
</protein>
<evidence type="ECO:0000256" key="1">
    <source>
        <dbReference type="ARBA" id="ARBA00010574"/>
    </source>
</evidence>
<keyword evidence="2" id="KW-0678">Repressor</keyword>
<organism evidence="3 4">
    <name type="scientific">Luteolibacter algae</name>
    <dbReference type="NCBI Taxonomy" id="454151"/>
    <lineage>
        <taxon>Bacteria</taxon>
        <taxon>Pseudomonadati</taxon>
        <taxon>Verrucomicrobiota</taxon>
        <taxon>Verrucomicrobiia</taxon>
        <taxon>Verrucomicrobiales</taxon>
        <taxon>Verrucomicrobiaceae</taxon>
        <taxon>Luteolibacter</taxon>
    </lineage>
</organism>
<dbReference type="NCBIfam" id="TIGR00090">
    <property type="entry name" value="rsfS_iojap_ybeB"/>
    <property type="match status" value="1"/>
</dbReference>
<name>A0ABW5D537_9BACT</name>
<comment type="subcellular location">
    <subcellularLocation>
        <location evidence="2">Cytoplasm</location>
    </subcellularLocation>
</comment>
<dbReference type="InterPro" id="IPR043519">
    <property type="entry name" value="NT_sf"/>
</dbReference>
<evidence type="ECO:0000313" key="4">
    <source>
        <dbReference type="Proteomes" id="UP001597375"/>
    </source>
</evidence>
<keyword evidence="4" id="KW-1185">Reference proteome</keyword>
<comment type="caution">
    <text evidence="3">The sequence shown here is derived from an EMBL/GenBank/DDBJ whole genome shotgun (WGS) entry which is preliminary data.</text>
</comment>
<sequence length="132" mass="14856">MAIEGEELAKACVSAAEEMQAENIRVWDMRGVSNLTDFMIVCSGSSMPHLRAIIRDTAGIVEKQHKVKPVNSDGKPDSKWVVLDYIDVMVHVMHEEMRDFYGLEELWADAKELDWPGTGQNDGGQRKSNIIH</sequence>
<dbReference type="Pfam" id="PF02410">
    <property type="entry name" value="RsfS"/>
    <property type="match status" value="1"/>
</dbReference>
<comment type="similarity">
    <text evidence="1 2">Belongs to the Iojap/RsfS family.</text>
</comment>
<dbReference type="InterPro" id="IPR004394">
    <property type="entry name" value="Iojap/RsfS/C7orf30"/>
</dbReference>
<keyword evidence="2" id="KW-0810">Translation regulation</keyword>
<dbReference type="EMBL" id="JBHUIT010000003">
    <property type="protein sequence ID" value="MFD2256183.1"/>
    <property type="molecule type" value="Genomic_DNA"/>
</dbReference>
<dbReference type="HAMAP" id="MF_01477">
    <property type="entry name" value="Iojap_RsfS"/>
    <property type="match status" value="1"/>
</dbReference>
<comment type="subunit">
    <text evidence="2">Interacts with ribosomal protein uL14 (rplN).</text>
</comment>
<dbReference type="Proteomes" id="UP001597375">
    <property type="component" value="Unassembled WGS sequence"/>
</dbReference>